<dbReference type="GeneID" id="64598736"/>
<dbReference type="RefSeq" id="XP_041162419.1">
    <property type="nucleotide sequence ID" value="XM_041304972.1"/>
</dbReference>
<evidence type="ECO:0000256" key="1">
    <source>
        <dbReference type="SAM" id="MobiDB-lite"/>
    </source>
</evidence>
<dbReference type="Pfam" id="PF18803">
    <property type="entry name" value="CxC2"/>
    <property type="match status" value="2"/>
</dbReference>
<dbReference type="InterPro" id="IPR040521">
    <property type="entry name" value="KDZ"/>
</dbReference>
<protein>
    <recommendedName>
        <fullName evidence="2">CxC2-like cysteine cluster KDZ transposase-associated domain-containing protein</fullName>
    </recommendedName>
</protein>
<gene>
    <name evidence="3" type="ORF">HD556DRAFT_1431085</name>
</gene>
<sequence length="918" mass="104083">MVISRKRRSLRQFQNNFFAHNDAAGRAVRNETNDTPQDTRQEQQRKHISFEAAPTGRLAVSSLYYTVPHSPAKCRFGEPASQDAHDLPTDDFDFSSLNNVDEDIGSGKRKHTAGFIRLEGRSDFAQAACFCGEAGPMYRCQDCHGAELVCLSCTLHIHERQPLHRIECWNGTSFQTTMLKALGVRFQLGHPIGVQCVNPIPTFNDDFVILDYNGVHEVGLDFCGSATFRVLEYFQMLSFESKVSAWEFYNTVARLTDNTGTRVLKDRYASLLRMIREWRFVMQMKRCGQGHHPGGIQATEASACAILCPACPHPSRNLPVGWENSPSEFQFLYAIFLAIDANFRLVRRNVLSDAVDPGLNHGYTFFVEETAYKDFLASHYRVGNPQEKSTCSSHSAVNLADTRASRGLVATGAGTVDCARHNFKRPCSVGDLQKGERYINMDYLFFSSMRSSQDIHILNISYDIACQWNKNLWLRMSTTITRLSPHIASCQTKFSFNFIKGVGRTDGEAPERGWADINLIATSTREMGPGSRRDTLDDHFNDWNWKKVCSMGTTLLRKYKAAIPEVEERASDLKEFEAALDPDQLATWRKEIEMWESDRSLTNPFKVKARTTVTQAAVRLALSKAEAEEIEHGGHISLDDDISPSVLISSGMELEDQQRCVEFEARTIGQHATDVQKLKILQHINALRRRISTWSRVQLLYMPYISCLRSPNDIASEDKAQANDALDDLRTYKNAFVRGQRTNTRAQGIIHSAESRINTISAKYTAARDALIMLASKLGKNDDWQRILKPLDRAKDAVPLNHDEGKTVGQQNISWIWKTPGVSNNQEEGLQDSLCVEWCKAQAWAYRWEEEVQLLCEEMCHAQWWDTQGSRRQFSSPAFTEGAVAYAHRQAMLRQRMSAWFRSLWDAVLSWTAEPPVD</sequence>
<evidence type="ECO:0000313" key="4">
    <source>
        <dbReference type="Proteomes" id="UP000719766"/>
    </source>
</evidence>
<feature type="domain" description="CxC2-like cysteine cluster KDZ transposase-associated" evidence="2">
    <location>
        <begin position="179"/>
        <end position="225"/>
    </location>
</feature>
<feature type="region of interest" description="Disordered" evidence="1">
    <location>
        <begin position="21"/>
        <end position="46"/>
    </location>
</feature>
<organism evidence="3 4">
    <name type="scientific">Suillus plorans</name>
    <dbReference type="NCBI Taxonomy" id="116603"/>
    <lineage>
        <taxon>Eukaryota</taxon>
        <taxon>Fungi</taxon>
        <taxon>Dikarya</taxon>
        <taxon>Basidiomycota</taxon>
        <taxon>Agaricomycotina</taxon>
        <taxon>Agaricomycetes</taxon>
        <taxon>Agaricomycetidae</taxon>
        <taxon>Boletales</taxon>
        <taxon>Suillineae</taxon>
        <taxon>Suillaceae</taxon>
        <taxon>Suillus</taxon>
    </lineage>
</organism>
<accession>A0A9P7DKT9</accession>
<proteinExistence type="predicted"/>
<comment type="caution">
    <text evidence="3">The sequence shown here is derived from an EMBL/GenBank/DDBJ whole genome shotgun (WGS) entry which is preliminary data.</text>
</comment>
<evidence type="ECO:0000259" key="2">
    <source>
        <dbReference type="Pfam" id="PF18803"/>
    </source>
</evidence>
<dbReference type="Pfam" id="PF18758">
    <property type="entry name" value="KDZ"/>
    <property type="match status" value="1"/>
</dbReference>
<dbReference type="PANTHER" id="PTHR33104:SF2">
    <property type="entry name" value="CXC3 LIKE CYSTEINE CLUSTER DOMAIN-CONTAINING PROTEIN"/>
    <property type="match status" value="1"/>
</dbReference>
<dbReference type="Proteomes" id="UP000719766">
    <property type="component" value="Unassembled WGS sequence"/>
</dbReference>
<evidence type="ECO:0000313" key="3">
    <source>
        <dbReference type="EMBL" id="KAG1797309.1"/>
    </source>
</evidence>
<dbReference type="InterPro" id="IPR041457">
    <property type="entry name" value="CxC2_KDZ-assoc"/>
</dbReference>
<feature type="domain" description="CxC2-like cysteine cluster KDZ transposase-associated" evidence="2">
    <location>
        <begin position="226"/>
        <end position="260"/>
    </location>
</feature>
<dbReference type="AlphaFoldDB" id="A0A9P7DKT9"/>
<keyword evidence="4" id="KW-1185">Reference proteome</keyword>
<name>A0A9P7DKT9_9AGAM</name>
<dbReference type="PANTHER" id="PTHR33104">
    <property type="entry name" value="SI:DKEY-29D5.2"/>
    <property type="match status" value="1"/>
</dbReference>
<feature type="compositionally biased region" description="Basic and acidic residues" evidence="1">
    <location>
        <begin position="28"/>
        <end position="46"/>
    </location>
</feature>
<dbReference type="EMBL" id="JABBWE010000016">
    <property type="protein sequence ID" value="KAG1797309.1"/>
    <property type="molecule type" value="Genomic_DNA"/>
</dbReference>
<reference evidence="3" key="1">
    <citation type="journal article" date="2020" name="New Phytol.">
        <title>Comparative genomics reveals dynamic genome evolution in host specialist ectomycorrhizal fungi.</title>
        <authorList>
            <person name="Lofgren L.A."/>
            <person name="Nguyen N.H."/>
            <person name="Vilgalys R."/>
            <person name="Ruytinx J."/>
            <person name="Liao H.L."/>
            <person name="Branco S."/>
            <person name="Kuo A."/>
            <person name="LaButti K."/>
            <person name="Lipzen A."/>
            <person name="Andreopoulos W."/>
            <person name="Pangilinan J."/>
            <person name="Riley R."/>
            <person name="Hundley H."/>
            <person name="Na H."/>
            <person name="Barry K."/>
            <person name="Grigoriev I.V."/>
            <person name="Stajich J.E."/>
            <person name="Kennedy P.G."/>
        </authorList>
    </citation>
    <scope>NUCLEOTIDE SEQUENCE</scope>
    <source>
        <strain evidence="3">S12</strain>
    </source>
</reference>
<dbReference type="OrthoDB" id="3261436at2759"/>